<keyword evidence="1" id="KW-0472">Membrane</keyword>
<feature type="transmembrane region" description="Helical" evidence="1">
    <location>
        <begin position="171"/>
        <end position="190"/>
    </location>
</feature>
<sequence>MVRNQGAAGAAHEAASKAISDWDTFYDGTLQPAFRFIGAFLVIAVALAIASALTSRFFVRVDAVVWPGPAQRCARALGSVLILGAAALLPFYGMFQPFQAADVEGWWSWGVLATVGTLFAGLCVWAYFSTTDWRHFAKDWWLPPAVVAAIIGVAVLATSVLLGAMGEDTPWRRLCITYVALLALGIVITATSSGQRCRLEVGVQDADGRPYASATGYLLGRLRTLGKEQTRGIDMSDLSSLPTSLSSLEQQDLSGIPGNQVAATLMRFWATLRPDLTWRAQITFVDDDRLAMRLLRNGRLARASIFSRSDLGLNPLAEDGSADGTSKNLAKAQLLTGAAAFIVTELSHVHPSLEEGLCGATEWRSVTLQVIATSTSLARHEDASALLRKASNMDPGNAIARYEYVRRLEEQLHEPYDATILGMYEALRDEAYAGGCLKRGWGSLYLSALYRASNATLRRCVRGGKYDPFDGERADGYAEELERACKVVLTRPRPDDEIAAKARSLLPFAQKVRSIVTVLNDGPWSESGGMASPVLAYNSACLNAHAIACLPPTDARKHQIEVALIRDLAFATGTEEAKRRAQTDPDLSSVRGDERFMGLVKHPSDFVGFGPFAPFRAQLTTAGLTTPARFARATRTGSQRQQTALYLATLPATIDRLHGIAALGEVHPDFDDADMLRLLTGLGVESPSQLRERMATDAAFPENLKDAAVEQGLEYSPGVQRLFTWMAAVRVTG</sequence>
<feature type="transmembrane region" description="Helical" evidence="1">
    <location>
        <begin position="74"/>
        <end position="94"/>
    </location>
</feature>
<name>A0ABN2RMC9_9ACTN</name>
<feature type="transmembrane region" description="Helical" evidence="1">
    <location>
        <begin position="140"/>
        <end position="165"/>
    </location>
</feature>
<evidence type="ECO:0000313" key="2">
    <source>
        <dbReference type="EMBL" id="GAA1971351.1"/>
    </source>
</evidence>
<evidence type="ECO:0000313" key="3">
    <source>
        <dbReference type="Proteomes" id="UP001499854"/>
    </source>
</evidence>
<keyword evidence="1" id="KW-0812">Transmembrane</keyword>
<feature type="transmembrane region" description="Helical" evidence="1">
    <location>
        <begin position="33"/>
        <end position="53"/>
    </location>
</feature>
<proteinExistence type="predicted"/>
<keyword evidence="3" id="KW-1185">Reference proteome</keyword>
<evidence type="ECO:0000256" key="1">
    <source>
        <dbReference type="SAM" id="Phobius"/>
    </source>
</evidence>
<dbReference type="RefSeq" id="WP_344657935.1">
    <property type="nucleotide sequence ID" value="NZ_BAAAQM010000017.1"/>
</dbReference>
<organism evidence="2 3">
    <name type="scientific">Catenulispora subtropica</name>
    <dbReference type="NCBI Taxonomy" id="450798"/>
    <lineage>
        <taxon>Bacteria</taxon>
        <taxon>Bacillati</taxon>
        <taxon>Actinomycetota</taxon>
        <taxon>Actinomycetes</taxon>
        <taxon>Catenulisporales</taxon>
        <taxon>Catenulisporaceae</taxon>
        <taxon>Catenulispora</taxon>
    </lineage>
</organism>
<gene>
    <name evidence="2" type="ORF">GCM10009838_33300</name>
</gene>
<dbReference type="Proteomes" id="UP001499854">
    <property type="component" value="Unassembled WGS sequence"/>
</dbReference>
<feature type="transmembrane region" description="Helical" evidence="1">
    <location>
        <begin position="106"/>
        <end position="128"/>
    </location>
</feature>
<dbReference type="EMBL" id="BAAAQM010000017">
    <property type="protein sequence ID" value="GAA1971351.1"/>
    <property type="molecule type" value="Genomic_DNA"/>
</dbReference>
<keyword evidence="1" id="KW-1133">Transmembrane helix</keyword>
<accession>A0ABN2RMC9</accession>
<reference evidence="2 3" key="1">
    <citation type="journal article" date="2019" name="Int. J. Syst. Evol. Microbiol.">
        <title>The Global Catalogue of Microorganisms (GCM) 10K type strain sequencing project: providing services to taxonomists for standard genome sequencing and annotation.</title>
        <authorList>
            <consortium name="The Broad Institute Genomics Platform"/>
            <consortium name="The Broad Institute Genome Sequencing Center for Infectious Disease"/>
            <person name="Wu L."/>
            <person name="Ma J."/>
        </authorList>
    </citation>
    <scope>NUCLEOTIDE SEQUENCE [LARGE SCALE GENOMIC DNA]</scope>
    <source>
        <strain evidence="2 3">JCM 16013</strain>
    </source>
</reference>
<comment type="caution">
    <text evidence="2">The sequence shown here is derived from an EMBL/GenBank/DDBJ whole genome shotgun (WGS) entry which is preliminary data.</text>
</comment>
<protein>
    <submittedName>
        <fullName evidence="2">Uncharacterized protein</fullName>
    </submittedName>
</protein>